<accession>K1PQH6</accession>
<dbReference type="HOGENOM" id="CLU_2778344_0_0_1"/>
<proteinExistence type="predicted"/>
<sequence length="69" mass="7864">MEEFVRKLVKTSDLSSLTKGKIKEAYKNKVGREITPEEKNALNQALKNILTDINSYSYLNNLTEKTGED</sequence>
<evidence type="ECO:0000313" key="2">
    <source>
        <dbReference type="EMBL" id="EKC21079.1"/>
    </source>
</evidence>
<reference evidence="2" key="1">
    <citation type="journal article" date="2012" name="Nature">
        <title>The oyster genome reveals stress adaptation and complexity of shell formation.</title>
        <authorList>
            <person name="Zhang G."/>
            <person name="Fang X."/>
            <person name="Guo X."/>
            <person name="Li L."/>
            <person name="Luo R."/>
            <person name="Xu F."/>
            <person name="Yang P."/>
            <person name="Zhang L."/>
            <person name="Wang X."/>
            <person name="Qi H."/>
            <person name="Xiong Z."/>
            <person name="Que H."/>
            <person name="Xie Y."/>
            <person name="Holland P.W."/>
            <person name="Paps J."/>
            <person name="Zhu Y."/>
            <person name="Wu F."/>
            <person name="Chen Y."/>
            <person name="Wang J."/>
            <person name="Peng C."/>
            <person name="Meng J."/>
            <person name="Yang L."/>
            <person name="Liu J."/>
            <person name="Wen B."/>
            <person name="Zhang N."/>
            <person name="Huang Z."/>
            <person name="Zhu Q."/>
            <person name="Feng Y."/>
            <person name="Mount A."/>
            <person name="Hedgecock D."/>
            <person name="Xu Z."/>
            <person name="Liu Y."/>
            <person name="Domazet-Loso T."/>
            <person name="Du Y."/>
            <person name="Sun X."/>
            <person name="Zhang S."/>
            <person name="Liu B."/>
            <person name="Cheng P."/>
            <person name="Jiang X."/>
            <person name="Li J."/>
            <person name="Fan D."/>
            <person name="Wang W."/>
            <person name="Fu W."/>
            <person name="Wang T."/>
            <person name="Wang B."/>
            <person name="Zhang J."/>
            <person name="Peng Z."/>
            <person name="Li Y."/>
            <person name="Li N."/>
            <person name="Wang J."/>
            <person name="Chen M."/>
            <person name="He Y."/>
            <person name="Tan F."/>
            <person name="Song X."/>
            <person name="Zheng Q."/>
            <person name="Huang R."/>
            <person name="Yang H."/>
            <person name="Du X."/>
            <person name="Chen L."/>
            <person name="Yang M."/>
            <person name="Gaffney P.M."/>
            <person name="Wang S."/>
            <person name="Luo L."/>
            <person name="She Z."/>
            <person name="Ming Y."/>
            <person name="Huang W."/>
            <person name="Zhang S."/>
            <person name="Huang B."/>
            <person name="Zhang Y."/>
            <person name="Qu T."/>
            <person name="Ni P."/>
            <person name="Miao G."/>
            <person name="Wang J."/>
            <person name="Wang Q."/>
            <person name="Steinberg C.E."/>
            <person name="Wang H."/>
            <person name="Li N."/>
            <person name="Qian L."/>
            <person name="Zhang G."/>
            <person name="Li Y."/>
            <person name="Yang H."/>
            <person name="Liu X."/>
            <person name="Wang J."/>
            <person name="Yin Y."/>
            <person name="Wang J."/>
        </authorList>
    </citation>
    <scope>NUCLEOTIDE SEQUENCE [LARGE SCALE GENOMIC DNA]</scope>
    <source>
        <strain evidence="2">05x7-T-G4-1.051#20</strain>
    </source>
</reference>
<dbReference type="InterPro" id="IPR014876">
    <property type="entry name" value="DEK_C"/>
</dbReference>
<name>K1PQH6_MAGGI</name>
<gene>
    <name evidence="2" type="ORF">CGI_10004616</name>
</gene>
<feature type="domain" description="DEK-C" evidence="1">
    <location>
        <begin position="3"/>
        <end position="50"/>
    </location>
</feature>
<evidence type="ECO:0000259" key="1">
    <source>
        <dbReference type="Pfam" id="PF08766"/>
    </source>
</evidence>
<protein>
    <recommendedName>
        <fullName evidence="1">DEK-C domain-containing protein</fullName>
    </recommendedName>
</protein>
<dbReference type="EMBL" id="JH817757">
    <property type="protein sequence ID" value="EKC21079.1"/>
    <property type="molecule type" value="Genomic_DNA"/>
</dbReference>
<dbReference type="AlphaFoldDB" id="K1PQH6"/>
<organism evidence="2">
    <name type="scientific">Magallana gigas</name>
    <name type="common">Pacific oyster</name>
    <name type="synonym">Crassostrea gigas</name>
    <dbReference type="NCBI Taxonomy" id="29159"/>
    <lineage>
        <taxon>Eukaryota</taxon>
        <taxon>Metazoa</taxon>
        <taxon>Spiralia</taxon>
        <taxon>Lophotrochozoa</taxon>
        <taxon>Mollusca</taxon>
        <taxon>Bivalvia</taxon>
        <taxon>Autobranchia</taxon>
        <taxon>Pteriomorphia</taxon>
        <taxon>Ostreida</taxon>
        <taxon>Ostreoidea</taxon>
        <taxon>Ostreidae</taxon>
        <taxon>Magallana</taxon>
    </lineage>
</organism>
<dbReference type="Pfam" id="PF08766">
    <property type="entry name" value="DEK_C"/>
    <property type="match status" value="1"/>
</dbReference>
<dbReference type="InParanoid" id="K1PQH6"/>